<name>A0ABQ8IFP9_9ROSI</name>
<dbReference type="PANTHER" id="PTHR36325:SF1">
    <property type="entry name" value="MYOSIN-2 HEAVY CHAIN-LIKE PROTEIN"/>
    <property type="match status" value="1"/>
</dbReference>
<feature type="compositionally biased region" description="Basic and acidic residues" evidence="1">
    <location>
        <begin position="536"/>
        <end position="555"/>
    </location>
</feature>
<feature type="compositionally biased region" description="Basic and acidic residues" evidence="1">
    <location>
        <begin position="17"/>
        <end position="34"/>
    </location>
</feature>
<gene>
    <name evidence="2" type="ORF">JRO89_XS02G0094400</name>
</gene>
<feature type="compositionally biased region" description="Basic and acidic residues" evidence="1">
    <location>
        <begin position="778"/>
        <end position="788"/>
    </location>
</feature>
<keyword evidence="3" id="KW-1185">Reference proteome</keyword>
<feature type="region of interest" description="Disordered" evidence="1">
    <location>
        <begin position="446"/>
        <end position="470"/>
    </location>
</feature>
<feature type="region of interest" description="Disordered" evidence="1">
    <location>
        <begin position="536"/>
        <end position="572"/>
    </location>
</feature>
<dbReference type="Proteomes" id="UP000827721">
    <property type="component" value="Unassembled WGS sequence"/>
</dbReference>
<evidence type="ECO:0000313" key="3">
    <source>
        <dbReference type="Proteomes" id="UP000827721"/>
    </source>
</evidence>
<feature type="region of interest" description="Disordered" evidence="1">
    <location>
        <begin position="17"/>
        <end position="57"/>
    </location>
</feature>
<proteinExistence type="predicted"/>
<dbReference type="PANTHER" id="PTHR36325">
    <property type="entry name" value="MYOSIN-2 HEAVY CHAIN-LIKE PROTEIN"/>
    <property type="match status" value="1"/>
</dbReference>
<evidence type="ECO:0000313" key="2">
    <source>
        <dbReference type="EMBL" id="KAH7575380.1"/>
    </source>
</evidence>
<feature type="region of interest" description="Disordered" evidence="1">
    <location>
        <begin position="258"/>
        <end position="277"/>
    </location>
</feature>
<comment type="caution">
    <text evidence="2">The sequence shown here is derived from an EMBL/GenBank/DDBJ whole genome shotgun (WGS) entry which is preliminary data.</text>
</comment>
<reference evidence="2 3" key="1">
    <citation type="submission" date="2021-02" db="EMBL/GenBank/DDBJ databases">
        <title>Plant Genome Project.</title>
        <authorList>
            <person name="Zhang R.-G."/>
        </authorList>
    </citation>
    <scope>NUCLEOTIDE SEQUENCE [LARGE SCALE GENOMIC DNA]</scope>
    <source>
        <tissue evidence="2">Leaves</tissue>
    </source>
</reference>
<organism evidence="2 3">
    <name type="scientific">Xanthoceras sorbifolium</name>
    <dbReference type="NCBI Taxonomy" id="99658"/>
    <lineage>
        <taxon>Eukaryota</taxon>
        <taxon>Viridiplantae</taxon>
        <taxon>Streptophyta</taxon>
        <taxon>Embryophyta</taxon>
        <taxon>Tracheophyta</taxon>
        <taxon>Spermatophyta</taxon>
        <taxon>Magnoliopsida</taxon>
        <taxon>eudicotyledons</taxon>
        <taxon>Gunneridae</taxon>
        <taxon>Pentapetalae</taxon>
        <taxon>rosids</taxon>
        <taxon>malvids</taxon>
        <taxon>Sapindales</taxon>
        <taxon>Sapindaceae</taxon>
        <taxon>Xanthoceroideae</taxon>
        <taxon>Xanthoceras</taxon>
    </lineage>
</organism>
<sequence length="840" mass="93624">MDLGCLDMGCVSVLDKHSNDAVLDSDKKESDSNEPRSSNSKNGKNRSPKGTNQSSLNALNKFTTQIKKPPHRKSSPINWFPRKKVDSYLKRKIKMLQEVDGMNLTLDETLGDTNPHYSRVLREKIAAREAAHKAMEARKAALVEASWCRILKAARIQSKEAESLLLKSEKDAAEAFKAAAALGVIMYDIPNGPQKHCEIEISSINGGRSTTHTVTASFETAFEVDKEVAAAVKTAFTRLAKCPSFSKDEFEDLLHKISENPDTGDGNQEISEFSSECESESGSELETACQKDEDFGSHDLDFKMPVVGLRQKKSKRRQSFEKFNLTKLIDMMLERLKSLQEDELSSLATIVATCGLSAALAEVENGKTHCPTSARNYPSTSVFARRMSSSGVGTVRNANLEYSMDGSARRLQTESELPSLDKFLVKHMSKLEREVQEAKNLRMKESREMTAENPGKIEGGKVKSDNKTVQAETNTDLASVLEKKHSSKLAKEIEEAKNSGNYFESLQKKSNGDAASTKAILDLGSMLVKHTSKLQKEIEESKRNSGRTFDMDSKKMGRIPNDGASHGKEDVPEVPSLDKFLVKHVSRLEKEVQEARNRRIDSSASVSQSEKNVISFHNGGLEGKENVELNMEESRCSEVEQKVAKAGIQETVDSLDKVLVKPVHRLEREKMEAVSVGNNYGNHKLQKRRGMNNNTDCDSLDKVLVKHVSRLEKEKMRFNASEEVVTVKRGGTNNRHSHMNEEGSLDQVLVKHKSRLEREKMAAASPQQPEVQSRSSLSRREARERELQEAWGGLSLGNSIRPHLSKLEKDKASSPLNSYSIEAAWIKAEEEERRQAMKGV</sequence>
<dbReference type="EMBL" id="JAFEMO010000002">
    <property type="protein sequence ID" value="KAH7575380.1"/>
    <property type="molecule type" value="Genomic_DNA"/>
</dbReference>
<evidence type="ECO:0000256" key="1">
    <source>
        <dbReference type="SAM" id="MobiDB-lite"/>
    </source>
</evidence>
<accession>A0ABQ8IFP9</accession>
<feature type="region of interest" description="Disordered" evidence="1">
    <location>
        <begin position="759"/>
        <end position="802"/>
    </location>
</feature>
<protein>
    <submittedName>
        <fullName evidence="2">Uncharacterized protein</fullName>
    </submittedName>
</protein>